<protein>
    <recommendedName>
        <fullName evidence="3">Acyl carrier protein</fullName>
    </recommendedName>
</protein>
<keyword evidence="2" id="KW-1185">Reference proteome</keyword>
<evidence type="ECO:0008006" key="3">
    <source>
        <dbReference type="Google" id="ProtNLM"/>
    </source>
</evidence>
<evidence type="ECO:0000313" key="2">
    <source>
        <dbReference type="Proteomes" id="UP001551695"/>
    </source>
</evidence>
<evidence type="ECO:0000313" key="1">
    <source>
        <dbReference type="EMBL" id="MEV0712781.1"/>
    </source>
</evidence>
<sequence>MAIDTAKLNEIEALLGVDLLTDDDLAIGLHEAGLPELARLVGQLARR</sequence>
<name>A0ABV3G535_9NOCA</name>
<proteinExistence type="predicted"/>
<reference evidence="1 2" key="1">
    <citation type="submission" date="2024-06" db="EMBL/GenBank/DDBJ databases">
        <title>The Natural Products Discovery Center: Release of the First 8490 Sequenced Strains for Exploring Actinobacteria Biosynthetic Diversity.</title>
        <authorList>
            <person name="Kalkreuter E."/>
            <person name="Kautsar S.A."/>
            <person name="Yang D."/>
            <person name="Bader C.D."/>
            <person name="Teijaro C.N."/>
            <person name="Fluegel L."/>
            <person name="Davis C.M."/>
            <person name="Simpson J.R."/>
            <person name="Lauterbach L."/>
            <person name="Steele A.D."/>
            <person name="Gui C."/>
            <person name="Meng S."/>
            <person name="Li G."/>
            <person name="Viehrig K."/>
            <person name="Ye F."/>
            <person name="Su P."/>
            <person name="Kiefer A.F."/>
            <person name="Nichols A."/>
            <person name="Cepeda A.J."/>
            <person name="Yan W."/>
            <person name="Fan B."/>
            <person name="Jiang Y."/>
            <person name="Adhikari A."/>
            <person name="Zheng C.-J."/>
            <person name="Schuster L."/>
            <person name="Cowan T.M."/>
            <person name="Smanski M.J."/>
            <person name="Chevrette M.G."/>
            <person name="De Carvalho L.P.S."/>
            <person name="Shen B."/>
        </authorList>
    </citation>
    <scope>NUCLEOTIDE SEQUENCE [LARGE SCALE GENOMIC DNA]</scope>
    <source>
        <strain evidence="1 2">NPDC050403</strain>
    </source>
</reference>
<dbReference type="RefSeq" id="WP_357790095.1">
    <property type="nucleotide sequence ID" value="NZ_JBFAKC010000026.1"/>
</dbReference>
<accession>A0ABV3G535</accession>
<organism evidence="1 2">
    <name type="scientific">Nocardia aurea</name>
    <dbReference type="NCBI Taxonomy" id="2144174"/>
    <lineage>
        <taxon>Bacteria</taxon>
        <taxon>Bacillati</taxon>
        <taxon>Actinomycetota</taxon>
        <taxon>Actinomycetes</taxon>
        <taxon>Mycobacteriales</taxon>
        <taxon>Nocardiaceae</taxon>
        <taxon>Nocardia</taxon>
    </lineage>
</organism>
<gene>
    <name evidence="1" type="ORF">AB0I48_35030</name>
</gene>
<comment type="caution">
    <text evidence="1">The sequence shown here is derived from an EMBL/GenBank/DDBJ whole genome shotgun (WGS) entry which is preliminary data.</text>
</comment>
<dbReference type="Proteomes" id="UP001551695">
    <property type="component" value="Unassembled WGS sequence"/>
</dbReference>
<dbReference type="EMBL" id="JBFAKC010000026">
    <property type="protein sequence ID" value="MEV0712781.1"/>
    <property type="molecule type" value="Genomic_DNA"/>
</dbReference>